<dbReference type="InterPro" id="IPR029063">
    <property type="entry name" value="SAM-dependent_MTases_sf"/>
</dbReference>
<dbReference type="InterPro" id="IPR023213">
    <property type="entry name" value="CAT-like_dom_sf"/>
</dbReference>
<dbReference type="SUPFAM" id="SSF52777">
    <property type="entry name" value="CoA-dependent acyltransferases"/>
    <property type="match status" value="2"/>
</dbReference>
<dbReference type="PANTHER" id="PTHR45527">
    <property type="entry name" value="NONRIBOSOMAL PEPTIDE SYNTHETASE"/>
    <property type="match status" value="1"/>
</dbReference>
<reference evidence="7" key="1">
    <citation type="submission" date="2016-09" db="EMBL/GenBank/DDBJ databases">
        <title>Draft genome of thermotolerant cyanobacterium Desertifilum sp. strain IPPAS B-1220.</title>
        <authorList>
            <person name="Sinetova M.A."/>
            <person name="Bolakhan K."/>
            <person name="Zayadan B.K."/>
            <person name="Mironov K.S."/>
            <person name="Ustinova V."/>
            <person name="Kupriyanova E.V."/>
            <person name="Sidorov R.A."/>
            <person name="Skrypnik A.N."/>
            <person name="Gogoleva N.E."/>
            <person name="Gogolev Y.V."/>
            <person name="Los D.A."/>
        </authorList>
    </citation>
    <scope>NUCLEOTIDE SEQUENCE [LARGE SCALE GENOMIC DNA]</scope>
    <source>
        <strain evidence="7">IPPAS B-1220</strain>
    </source>
</reference>
<dbReference type="STRING" id="1781255.BH720_23170"/>
<dbReference type="InterPro" id="IPR013217">
    <property type="entry name" value="Methyltransf_12"/>
</dbReference>
<dbReference type="SUPFAM" id="SSF141371">
    <property type="entry name" value="PilZ domain-like"/>
    <property type="match status" value="1"/>
</dbReference>
<dbReference type="Gene3D" id="3.30.300.30">
    <property type="match status" value="3"/>
</dbReference>
<evidence type="ECO:0000313" key="7">
    <source>
        <dbReference type="EMBL" id="OEJ72872.1"/>
    </source>
</evidence>
<dbReference type="Gene3D" id="1.10.1200.10">
    <property type="entry name" value="ACP-like"/>
    <property type="match status" value="2"/>
</dbReference>
<keyword evidence="3" id="KW-0597">Phosphoprotein</keyword>
<dbReference type="GO" id="GO:0072330">
    <property type="term" value="P:monocarboxylic acid biosynthetic process"/>
    <property type="evidence" value="ECO:0007669"/>
    <property type="project" value="UniProtKB-ARBA"/>
</dbReference>
<feature type="domain" description="Carrier" evidence="6">
    <location>
        <begin position="949"/>
        <end position="1024"/>
    </location>
</feature>
<dbReference type="GO" id="GO:0009403">
    <property type="term" value="P:toxin biosynthetic process"/>
    <property type="evidence" value="ECO:0007669"/>
    <property type="project" value="UniProtKB-ARBA"/>
</dbReference>
<dbReference type="InterPro" id="IPR010071">
    <property type="entry name" value="AA_adenyl_dom"/>
</dbReference>
<feature type="domain" description="Carrier" evidence="6">
    <location>
        <begin position="2118"/>
        <end position="2193"/>
    </location>
</feature>
<dbReference type="Gene3D" id="3.30.559.30">
    <property type="entry name" value="Nonribosomal peptide synthetase, condensation domain"/>
    <property type="match status" value="1"/>
</dbReference>
<keyword evidence="2" id="KW-0596">Phosphopantetheine</keyword>
<evidence type="ECO:0000256" key="2">
    <source>
        <dbReference type="ARBA" id="ARBA00022450"/>
    </source>
</evidence>
<dbReference type="InterPro" id="IPR036736">
    <property type="entry name" value="ACP-like_sf"/>
</dbReference>
<organism evidence="7">
    <name type="scientific">Desertifilum tharense IPPAS B-1220</name>
    <dbReference type="NCBI Taxonomy" id="1781255"/>
    <lineage>
        <taxon>Bacteria</taxon>
        <taxon>Bacillati</taxon>
        <taxon>Cyanobacteriota</taxon>
        <taxon>Cyanophyceae</taxon>
        <taxon>Desertifilales</taxon>
        <taxon>Desertifilaceae</taxon>
        <taxon>Desertifilum</taxon>
    </lineage>
</organism>
<comment type="cofactor">
    <cofactor evidence="1">
        <name>pantetheine 4'-phosphate</name>
        <dbReference type="ChEBI" id="CHEBI:47942"/>
    </cofactor>
</comment>
<evidence type="ECO:0000256" key="3">
    <source>
        <dbReference type="ARBA" id="ARBA00022553"/>
    </source>
</evidence>
<dbReference type="InterPro" id="IPR001242">
    <property type="entry name" value="Condensation_dom"/>
</dbReference>
<dbReference type="PROSITE" id="PS50075">
    <property type="entry name" value="CARRIER"/>
    <property type="match status" value="2"/>
</dbReference>
<dbReference type="GO" id="GO:0043041">
    <property type="term" value="P:amino acid activation for nonribosomal peptide biosynthetic process"/>
    <property type="evidence" value="ECO:0007669"/>
    <property type="project" value="TreeGrafter"/>
</dbReference>
<dbReference type="CDD" id="cd02440">
    <property type="entry name" value="AdoMet_MTases"/>
    <property type="match status" value="1"/>
</dbReference>
<dbReference type="InterPro" id="IPR009875">
    <property type="entry name" value="PilZ_domain"/>
</dbReference>
<dbReference type="InterPro" id="IPR000873">
    <property type="entry name" value="AMP-dep_synth/lig_dom"/>
</dbReference>
<evidence type="ECO:0000256" key="4">
    <source>
        <dbReference type="ARBA" id="ARBA00022737"/>
    </source>
</evidence>
<dbReference type="SUPFAM" id="SSF56801">
    <property type="entry name" value="Acetyl-CoA synthetase-like"/>
    <property type="match status" value="2"/>
</dbReference>
<dbReference type="InterPro" id="IPR020845">
    <property type="entry name" value="AMP-binding_CS"/>
</dbReference>
<evidence type="ECO:0000256" key="1">
    <source>
        <dbReference type="ARBA" id="ARBA00001957"/>
    </source>
</evidence>
<dbReference type="PROSITE" id="PS00455">
    <property type="entry name" value="AMP_BINDING"/>
    <property type="match status" value="2"/>
</dbReference>
<dbReference type="GO" id="GO:0005829">
    <property type="term" value="C:cytosol"/>
    <property type="evidence" value="ECO:0007669"/>
    <property type="project" value="TreeGrafter"/>
</dbReference>
<dbReference type="SMART" id="SM00823">
    <property type="entry name" value="PKS_PP"/>
    <property type="match status" value="2"/>
</dbReference>
<dbReference type="FunFam" id="2.30.38.10:FF:000001">
    <property type="entry name" value="Non-ribosomal peptide synthetase PvdI"/>
    <property type="match status" value="1"/>
</dbReference>
<dbReference type="CDD" id="cd19531">
    <property type="entry name" value="LCL_NRPS-like"/>
    <property type="match status" value="1"/>
</dbReference>
<gene>
    <name evidence="7" type="ORF">BH720_23170</name>
</gene>
<dbReference type="FunFam" id="3.40.50.12780:FF:000012">
    <property type="entry name" value="Non-ribosomal peptide synthetase"/>
    <property type="match status" value="2"/>
</dbReference>
<dbReference type="Gene3D" id="3.40.50.980">
    <property type="match status" value="4"/>
</dbReference>
<dbReference type="PANTHER" id="PTHR45527:SF14">
    <property type="entry name" value="PLIPASTATIN SYNTHASE SUBUNIT B"/>
    <property type="match status" value="1"/>
</dbReference>
<feature type="region of interest" description="Disordered" evidence="5">
    <location>
        <begin position="2193"/>
        <end position="2228"/>
    </location>
</feature>
<dbReference type="EMBL" id="MJGC01000110">
    <property type="protein sequence ID" value="OEJ72872.1"/>
    <property type="molecule type" value="Genomic_DNA"/>
</dbReference>
<proteinExistence type="predicted"/>
<evidence type="ECO:0000259" key="6">
    <source>
        <dbReference type="PROSITE" id="PS50075"/>
    </source>
</evidence>
<dbReference type="GO" id="GO:0031177">
    <property type="term" value="F:phosphopantetheine binding"/>
    <property type="evidence" value="ECO:0007669"/>
    <property type="project" value="InterPro"/>
</dbReference>
<dbReference type="InterPro" id="IPR009081">
    <property type="entry name" value="PP-bd_ACP"/>
</dbReference>
<dbReference type="InterPro" id="IPR020806">
    <property type="entry name" value="PKS_PP-bd"/>
</dbReference>
<keyword evidence="4" id="KW-0677">Repeat</keyword>
<accession>A0A1E5QDX9</accession>
<dbReference type="SUPFAM" id="SSF53335">
    <property type="entry name" value="S-adenosyl-L-methionine-dependent methyltransferases"/>
    <property type="match status" value="1"/>
</dbReference>
<dbReference type="Pfam" id="PF00550">
    <property type="entry name" value="PP-binding"/>
    <property type="match status" value="2"/>
</dbReference>
<dbReference type="FunFam" id="1.10.1200.10:FF:000005">
    <property type="entry name" value="Nonribosomal peptide synthetase 1"/>
    <property type="match status" value="1"/>
</dbReference>
<sequence>MGLQTLSFAPTINPYTTKGRIAMLGHSQEACLHQLFEFQVQQSPDAIALVYQKQSLTYQELNDRANQLAHRLKQLGVGPEVLVAICVERSLSMVIGLLGILKAGGAYVPLDPSYPPDRLAYMLEHSQTPVLLVQQALLPILPEHSAQVICLDTDLDGTPAENPQSDVTPDNLAYVIYTSGSTGKPKGVAIAHRGAVNTLLDINQRFSVTRCDRVLAVSSFSFDLSVYDIFGLLAVGGTVVIPSASASPDPAEWLDTLHQAQITLWDSAPPLMQMLVDYATARNLNLPDSLRLVLLSGDWIPLTLPDRIHTLGNPETAVISLGGATEASIWSILYPIAQVEPHWKSIPYGRPMTRQQFHILNEYLEPCPNGEAGQLYIGGIGLARCYWRDPEKTRDRFIIHPQTGDRLYCTGDLGRYLPDGNIEFIGRIDHQVKIRGFRIELGEIEATLRQHPEVGDAVVIVREDTPNHKRLVAYVVRPPQNASEADEDSELLSQWQAIYNTTYSQTPTPQNQTFNIVGWNSSYTGQPIPEAEMHEWVEHTVERILQLQPQQVLEIGCGTGLLVSRIAPHCTHYWAADFSGQALRCIEQMRQSVSGLEHVTLLERSADNFEGIAEASLDTLIINSVIQHFPSIDYLVAVLEKAVKAVRKGGKIFLGDLRSLPLLEAYHTSVQLYRADQGETRSQLLNTAQLAIAQEEELVIDPAFFNALKHHLPEIAQIEILPKRGIHHNELTRFRYDVTLEIGEPLPVTSDIQWLEWQPHWTLAEIEERLRSQRPLKIGWRHITNARLETELKTQQWLHNNAAPDTVGEWQTYLQTQPPQGLDPEALWQLAQALNYQIHISWLNTDASGCYDVVFQQTSIESPLVLAAETPVSPQPWQHYANQPLQQIVAQKLIPRLRCFVQDKLPDYMTPDRFVLLEALPLTPNGKVDRRSLPAPDASRPDLEEQYVAPRTELEATLAEIWADVLGIERVGIYDNFLALGGHSLLAIQIDGRLRNALQVELPGDSLFTCPTVASLAQRILESNATPTRQPVATLQPVSRHSYLPLSWNQQQLWFLKQLAPDAPVYNEPCTIHFASEIQVDALEKALHELIKRHESLRTRFTIVEGKPVQVIDSPAATFDLPLVDLRKLPSNQREDRALHLAGQEAKAPFDLATGPMMRATLIQLGDTDYRLFLTFHHIIMDGISIYNAFLPELATLYEAFKNHSPSHPPLALPELPLQYADFAVWQQQILQGDTLKPQLDYWQQQLADLPVLQLPCDYPRPTTPSFQGARQRLALSKPLTEALKVLSQQAGVTLYMTLLAAFKVLLYRYSGQEDIVVGTFSAGRNPPETAEMMGFFVNTLVLRTDLSGNPSFQTLLSRVRDVTLNAYAHEEVPFEQLLTTLRPERRPGENPLFQVAFAPQPPMPVLSQGWQVSYLDVETDTAKFDLTLDVEERPEGVIGRLEYNTERFKPDTIERLLGHWQTLLESVVANPEQKIAQLPLLTARERQQLAVWNQTQTDYPQQACVHQLFEEQVARSPQATALIFADQHLSYQELNQRANQLAHYLQNLGVGPEVLVGICVERSLDLIVGLLAILKAGGAYVPLDPTYPPQRLTLMLEDAAVPVLVTQSALRASLPAHRARVVCLDADLPQIQQQSWENPTSPATSDQLAYVMYTSGSTGVPKGVNVMHRGIVRLVKNTHYANFSAEEVFLQLAPVAFDASTLEIWGSLLNGARLAIMPPHPPSLSELGQAIQQHQVTFLWLTAGLFNLMVNEQLEALKSVRQLLAGGDVLSVPHVQKVLQALPECQLINGYGPTENTTFTCCHPITEASWAGGSIPIGRAIANTQVYLLDAHLQPVPIGIPGELYIGGEGLARGYFKRPELTAEKFIPHPFNPEPNTHLYKTGDLARYLPNGDLEFLGRIDHQVKIRGFRVELGEIEALLAQHPDVRETAVLKQDDATGNPRLVAYIVSNLTPERTPWDIECLAEYQGNLATTVRTQDISPNGVGLVDVPKSWMLHQRVRLYFQLPTATEKRWFEGTIVWKQDTQVGVELALNLSEQTLFHQSIDYLLETQGFLKVLQRAAVGSLRQWLKQKLPDYMMPSSFVFLNALPLTANGKVDRKALSIPESSIPQSEETYVAPQTEIEQMLVALWQQILGLPQVGVEDNFFDLGGHSLLLVQMHSQLQQQMNRAISMVDLFKYPTISALADYLNPTRDESLNSTSQESDKAQLRQRAMQQKAALNRRKPQRR</sequence>
<dbReference type="Pfam" id="PF07238">
    <property type="entry name" value="PilZ"/>
    <property type="match status" value="1"/>
</dbReference>
<dbReference type="GO" id="GO:0035438">
    <property type="term" value="F:cyclic-di-GMP binding"/>
    <property type="evidence" value="ECO:0007669"/>
    <property type="project" value="InterPro"/>
</dbReference>
<dbReference type="CDD" id="cd12114">
    <property type="entry name" value="A_NRPS_TlmIV_like"/>
    <property type="match status" value="1"/>
</dbReference>
<dbReference type="InterPro" id="IPR045851">
    <property type="entry name" value="AMP-bd_C_sf"/>
</dbReference>
<dbReference type="NCBIfam" id="NF003417">
    <property type="entry name" value="PRK04813.1"/>
    <property type="match status" value="4"/>
</dbReference>
<dbReference type="FunFam" id="3.40.50.980:FF:000001">
    <property type="entry name" value="Non-ribosomal peptide synthetase"/>
    <property type="match status" value="2"/>
</dbReference>
<dbReference type="Gene3D" id="3.40.50.150">
    <property type="entry name" value="Vaccinia Virus protein VP39"/>
    <property type="match status" value="1"/>
</dbReference>
<evidence type="ECO:0000256" key="5">
    <source>
        <dbReference type="SAM" id="MobiDB-lite"/>
    </source>
</evidence>
<comment type="caution">
    <text evidence="7">The sequence shown here is derived from an EMBL/GenBank/DDBJ whole genome shotgun (WGS) entry which is preliminary data.</text>
</comment>
<dbReference type="Pfam" id="PF00668">
    <property type="entry name" value="Condensation"/>
    <property type="match status" value="1"/>
</dbReference>
<dbReference type="Pfam" id="PF08242">
    <property type="entry name" value="Methyltransf_12"/>
    <property type="match status" value="1"/>
</dbReference>
<dbReference type="Gene3D" id="2.30.38.10">
    <property type="entry name" value="Luciferase, Domain 3"/>
    <property type="match status" value="2"/>
</dbReference>
<dbReference type="NCBIfam" id="TIGR01733">
    <property type="entry name" value="AA-adenyl-dom"/>
    <property type="match status" value="2"/>
</dbReference>
<dbReference type="GO" id="GO:0008610">
    <property type="term" value="P:lipid biosynthetic process"/>
    <property type="evidence" value="ECO:0007669"/>
    <property type="project" value="UniProtKB-ARBA"/>
</dbReference>
<name>A0A1E5QDX9_9CYAN</name>
<dbReference type="CDD" id="cd12117">
    <property type="entry name" value="A_NRPS_Srf_like"/>
    <property type="match status" value="1"/>
</dbReference>
<dbReference type="SUPFAM" id="SSF47336">
    <property type="entry name" value="ACP-like"/>
    <property type="match status" value="2"/>
</dbReference>
<protein>
    <submittedName>
        <fullName evidence="7">Non-ribosomal peptide synthetase</fullName>
    </submittedName>
</protein>
<dbReference type="Pfam" id="PF00501">
    <property type="entry name" value="AMP-binding"/>
    <property type="match status" value="2"/>
</dbReference>
<dbReference type="FunFam" id="1.10.1200.10:FF:000016">
    <property type="entry name" value="Non-ribosomal peptide synthase"/>
    <property type="match status" value="1"/>
</dbReference>
<dbReference type="GO" id="GO:0003824">
    <property type="term" value="F:catalytic activity"/>
    <property type="evidence" value="ECO:0007669"/>
    <property type="project" value="InterPro"/>
</dbReference>
<dbReference type="Gene3D" id="3.30.559.10">
    <property type="entry name" value="Chloramphenicol acetyltransferase-like domain"/>
    <property type="match status" value="1"/>
</dbReference>